<reference evidence="1" key="1">
    <citation type="submission" date="2020-08" db="EMBL/GenBank/DDBJ databases">
        <title>Novel species isolated from subtropical streams in China.</title>
        <authorList>
            <person name="Lu H."/>
        </authorList>
    </citation>
    <scope>NUCLEOTIDE SEQUENCE</scope>
    <source>
        <strain evidence="1">KACC 12607</strain>
    </source>
</reference>
<organism evidence="1 2">
    <name type="scientific">Undibacterium jejuense</name>
    <dbReference type="NCBI Taxonomy" id="1344949"/>
    <lineage>
        <taxon>Bacteria</taxon>
        <taxon>Pseudomonadati</taxon>
        <taxon>Pseudomonadota</taxon>
        <taxon>Betaproteobacteria</taxon>
        <taxon>Burkholderiales</taxon>
        <taxon>Oxalobacteraceae</taxon>
        <taxon>Undibacterium</taxon>
    </lineage>
</organism>
<dbReference type="Proteomes" id="UP000634011">
    <property type="component" value="Unassembled WGS sequence"/>
</dbReference>
<dbReference type="Gene3D" id="3.30.70.1200">
    <property type="entry name" value="Crispr-associated protein, domain 1"/>
    <property type="match status" value="1"/>
</dbReference>
<evidence type="ECO:0000313" key="2">
    <source>
        <dbReference type="Proteomes" id="UP000634011"/>
    </source>
</evidence>
<keyword evidence="2" id="KW-1185">Reference proteome</keyword>
<evidence type="ECO:0000313" key="1">
    <source>
        <dbReference type="EMBL" id="MBC3860878.1"/>
    </source>
</evidence>
<dbReference type="RefSeq" id="WP_186910795.1">
    <property type="nucleotide sequence ID" value="NZ_JACOFV010000001.1"/>
</dbReference>
<dbReference type="Gene3D" id="3.30.70.1210">
    <property type="entry name" value="Crispr-associated protein, domain 2"/>
    <property type="match status" value="1"/>
</dbReference>
<dbReference type="Pfam" id="PF08798">
    <property type="entry name" value="CRISPR_assoc"/>
    <property type="match status" value="1"/>
</dbReference>
<dbReference type="InterPro" id="IPR010179">
    <property type="entry name" value="CRISPR-assoc_prot_Cse3"/>
</dbReference>
<dbReference type="AlphaFoldDB" id="A0A923KMH0"/>
<proteinExistence type="predicted"/>
<gene>
    <name evidence="1" type="primary">cas6e</name>
    <name evidence="1" type="ORF">H8K32_02105</name>
</gene>
<protein>
    <submittedName>
        <fullName evidence="1">Type I-E CRISPR-associated protein Cas6/Cse3/CasE</fullName>
    </submittedName>
</protein>
<comment type="caution">
    <text evidence="1">The sequence shown here is derived from an EMBL/GenBank/DDBJ whole genome shotgun (WGS) entry which is preliminary data.</text>
</comment>
<dbReference type="SMART" id="SM01101">
    <property type="entry name" value="CRISPR_assoc"/>
    <property type="match status" value="1"/>
</dbReference>
<name>A0A923KMH0_9BURK</name>
<dbReference type="SUPFAM" id="SSF117987">
    <property type="entry name" value="CRISPR-associated protein"/>
    <property type="match status" value="1"/>
</dbReference>
<dbReference type="EMBL" id="JACOFV010000001">
    <property type="protein sequence ID" value="MBC3860878.1"/>
    <property type="molecule type" value="Genomic_DNA"/>
</dbReference>
<sequence length="212" mass="23941">MHENPIAFASVLKLSREDIKILQVKDAYALHKVVYGLFEDIRTEAEKNKSVASGILYVDKGGDFNTRQILLLSNRKPHQTPQFGKVETKPVYANFLQHTDYAFQTTLNPTQRNNLSRKIVPVRGREAITTWFVQRAITSWGFSVMVEDLQVEQCNVQSFEKLGETVTHGSATLKGRLTVTDHERFKQSFCKGIGRGRAFGFGLLQIVPLSAI</sequence>
<accession>A0A923KMH0</accession>
<dbReference type="CDD" id="cd09727">
    <property type="entry name" value="Cas6_I-E"/>
    <property type="match status" value="1"/>
</dbReference>
<dbReference type="NCBIfam" id="TIGR01907">
    <property type="entry name" value="casE_Cse3"/>
    <property type="match status" value="1"/>
</dbReference>